<keyword evidence="12" id="KW-0968">Cytoplasmic vesicle</keyword>
<evidence type="ECO:0000313" key="17">
    <source>
        <dbReference type="EMBL" id="KAJ8246527.1"/>
    </source>
</evidence>
<keyword evidence="8" id="KW-0832">Ubl conjugation</keyword>
<dbReference type="Gene3D" id="1.20.5.110">
    <property type="match status" value="1"/>
</dbReference>
<evidence type="ECO:0000256" key="8">
    <source>
        <dbReference type="ARBA" id="ARBA00022843"/>
    </source>
</evidence>
<dbReference type="PANTHER" id="PTHR19957">
    <property type="entry name" value="SYNTAXIN"/>
    <property type="match status" value="1"/>
</dbReference>
<evidence type="ECO:0000256" key="6">
    <source>
        <dbReference type="ARBA" id="ARBA00022692"/>
    </source>
</evidence>
<proteinExistence type="inferred from homology"/>
<comment type="similarity">
    <text evidence="2">Belongs to the syntaxin family.</text>
</comment>
<evidence type="ECO:0000256" key="7">
    <source>
        <dbReference type="ARBA" id="ARBA00022775"/>
    </source>
</evidence>
<dbReference type="Pfam" id="PF00804">
    <property type="entry name" value="Syntaxin"/>
    <property type="match status" value="1"/>
</dbReference>
<gene>
    <name evidence="17" type="ORF">COCON_G00234840</name>
</gene>
<name>A0A9Q1HLD4_CONCO</name>
<dbReference type="GO" id="GO:0006886">
    <property type="term" value="P:intracellular protein transport"/>
    <property type="evidence" value="ECO:0007669"/>
    <property type="project" value="TreeGrafter"/>
</dbReference>
<protein>
    <recommendedName>
        <fullName evidence="13">Syntaxin-1A</fullName>
    </recommendedName>
</protein>
<keyword evidence="18" id="KW-1185">Reference proteome</keyword>
<dbReference type="EMBL" id="JAFJMO010000659">
    <property type="protein sequence ID" value="KAJ8246527.1"/>
    <property type="molecule type" value="Genomic_DNA"/>
</dbReference>
<dbReference type="InterPro" id="IPR000727">
    <property type="entry name" value="T_SNARE_dom"/>
</dbReference>
<keyword evidence="9 15" id="KW-1133">Transmembrane helix</keyword>
<comment type="subcellular location">
    <subcellularLocation>
        <location evidence="1">Cytoplasmic vesicle</location>
        <location evidence="1">Secretory vesicle</location>
        <location evidence="1">Synaptic vesicle membrane</location>
        <topology evidence="1">Single-pass type IV membrane protein</topology>
    </subcellularLocation>
</comment>
<comment type="caution">
    <text evidence="17">The sequence shown here is derived from an EMBL/GenBank/DDBJ whole genome shotgun (WGS) entry which is preliminary data.</text>
</comment>
<accession>A0A9Q1HLD4</accession>
<dbReference type="GO" id="GO:0030672">
    <property type="term" value="C:synaptic vesicle membrane"/>
    <property type="evidence" value="ECO:0007669"/>
    <property type="project" value="UniProtKB-SubCell"/>
</dbReference>
<evidence type="ECO:0000256" key="13">
    <source>
        <dbReference type="ARBA" id="ARBA00040530"/>
    </source>
</evidence>
<keyword evidence="10" id="KW-0175">Coiled coil</keyword>
<dbReference type="GO" id="GO:0031201">
    <property type="term" value="C:SNARE complex"/>
    <property type="evidence" value="ECO:0007669"/>
    <property type="project" value="TreeGrafter"/>
</dbReference>
<dbReference type="OrthoDB" id="10255013at2759"/>
<feature type="domain" description="T-SNARE coiled-coil homology" evidence="16">
    <location>
        <begin position="122"/>
        <end position="184"/>
    </location>
</feature>
<evidence type="ECO:0000256" key="14">
    <source>
        <dbReference type="ARBA" id="ARBA00046172"/>
    </source>
</evidence>
<dbReference type="AlphaFoldDB" id="A0A9Q1HLD4"/>
<reference evidence="17" key="1">
    <citation type="journal article" date="2023" name="Science">
        <title>Genome structures resolve the early diversification of teleost fishes.</title>
        <authorList>
            <person name="Parey E."/>
            <person name="Louis A."/>
            <person name="Montfort J."/>
            <person name="Bouchez O."/>
            <person name="Roques C."/>
            <person name="Iampietro C."/>
            <person name="Lluch J."/>
            <person name="Castinel A."/>
            <person name="Donnadieu C."/>
            <person name="Desvignes T."/>
            <person name="Floi Bucao C."/>
            <person name="Jouanno E."/>
            <person name="Wen M."/>
            <person name="Mejri S."/>
            <person name="Dirks R."/>
            <person name="Jansen H."/>
            <person name="Henkel C."/>
            <person name="Chen W.J."/>
            <person name="Zahm M."/>
            <person name="Cabau C."/>
            <person name="Klopp C."/>
            <person name="Thompson A.W."/>
            <person name="Robinson-Rechavi M."/>
            <person name="Braasch I."/>
            <person name="Lecointre G."/>
            <person name="Bobe J."/>
            <person name="Postlethwait J.H."/>
            <person name="Berthelot C."/>
            <person name="Roest Crollius H."/>
            <person name="Guiguen Y."/>
        </authorList>
    </citation>
    <scope>NUCLEOTIDE SEQUENCE</scope>
    <source>
        <strain evidence="17">Concon-B</strain>
    </source>
</reference>
<dbReference type="GO" id="GO:0048278">
    <property type="term" value="P:vesicle docking"/>
    <property type="evidence" value="ECO:0007669"/>
    <property type="project" value="TreeGrafter"/>
</dbReference>
<dbReference type="CDD" id="cd00179">
    <property type="entry name" value="SynN"/>
    <property type="match status" value="1"/>
</dbReference>
<comment type="function">
    <text evidence="14">Plays an essential role in hormone and neurotransmitter calcium-dependent exocytosis and endocytosis. Part of the SNARE (Soluble NSF Attachment Receptor) complex composed of SNAP25, STX1A and VAMP2 which mediates the fusion of synaptic vesicles with the presynaptic plasma membrane. STX1A and SNAP25 are localized on the plasma membrane while VAMP2 resides in synaptic vesicles. The pairing of the three SNAREs from the N-terminal SNARE motifs to the C-terminal anchors leads to the formation of the SNARE complex, which brings membranes into close proximity and results in final fusion. Participates in the calcium-dependent regulation of acrosomal exocytosis in sperm. Also plays an important role in the exocytosis of hormones such as insulin or glucagon-like peptide 1 (GLP-1).</text>
</comment>
<dbReference type="PANTHER" id="PTHR19957:SF84">
    <property type="entry name" value="SYNTAXIN-1A"/>
    <property type="match status" value="1"/>
</dbReference>
<dbReference type="GO" id="GO:0000149">
    <property type="term" value="F:SNARE binding"/>
    <property type="evidence" value="ECO:0007669"/>
    <property type="project" value="TreeGrafter"/>
</dbReference>
<keyword evidence="5" id="KW-1017">Isopeptide bond</keyword>
<evidence type="ECO:0000256" key="9">
    <source>
        <dbReference type="ARBA" id="ARBA00022989"/>
    </source>
</evidence>
<evidence type="ECO:0000256" key="4">
    <source>
        <dbReference type="ARBA" id="ARBA00022483"/>
    </source>
</evidence>
<dbReference type="Pfam" id="PF05739">
    <property type="entry name" value="SNARE"/>
    <property type="match status" value="1"/>
</dbReference>
<dbReference type="Gene3D" id="1.20.58.70">
    <property type="match status" value="1"/>
</dbReference>
<dbReference type="GO" id="GO:0005886">
    <property type="term" value="C:plasma membrane"/>
    <property type="evidence" value="ECO:0007669"/>
    <property type="project" value="TreeGrafter"/>
</dbReference>
<dbReference type="InterPro" id="IPR006011">
    <property type="entry name" value="Syntaxin_N"/>
</dbReference>
<evidence type="ECO:0000256" key="5">
    <source>
        <dbReference type="ARBA" id="ARBA00022499"/>
    </source>
</evidence>
<dbReference type="InterPro" id="IPR045242">
    <property type="entry name" value="Syntaxin"/>
</dbReference>
<keyword evidence="6 15" id="KW-0812">Transmembrane</keyword>
<dbReference type="PROSITE" id="PS50192">
    <property type="entry name" value="T_SNARE"/>
    <property type="match status" value="1"/>
</dbReference>
<evidence type="ECO:0000256" key="3">
    <source>
        <dbReference type="ARBA" id="ARBA00022448"/>
    </source>
</evidence>
<evidence type="ECO:0000256" key="15">
    <source>
        <dbReference type="SAM" id="Phobius"/>
    </source>
</evidence>
<evidence type="ECO:0000256" key="12">
    <source>
        <dbReference type="ARBA" id="ARBA00023329"/>
    </source>
</evidence>
<dbReference type="SUPFAM" id="SSF47661">
    <property type="entry name" value="t-snare proteins"/>
    <property type="match status" value="1"/>
</dbReference>
<sequence>MKVDLEVLGSDIKELANKVRSKLKGIQHSIEQEEGQNRSSADLRIRTTQHSTLSRAFVEVMSEYNSTQSDYRERCKGRILRQLEITGRNITNEELESMLGSDNPAIFTSGMVMDCKISEQAVSEIETRHAEIMRLESTVRELHHMFLDLAVLAENQGVLVNNIERNVRGAEEYVEKAKEQTKAAISVRKVSRRKMMCAGICLAVVLAVLIIALAAGLS</sequence>
<feature type="transmembrane region" description="Helical" evidence="15">
    <location>
        <begin position="195"/>
        <end position="217"/>
    </location>
</feature>
<keyword evidence="3" id="KW-0813">Transport</keyword>
<dbReference type="GO" id="GO:0006906">
    <property type="term" value="P:vesicle fusion"/>
    <property type="evidence" value="ECO:0007669"/>
    <property type="project" value="TreeGrafter"/>
</dbReference>
<dbReference type="SMART" id="SM00397">
    <property type="entry name" value="t_SNARE"/>
    <property type="match status" value="1"/>
</dbReference>
<dbReference type="GO" id="GO:0006887">
    <property type="term" value="P:exocytosis"/>
    <property type="evidence" value="ECO:0007669"/>
    <property type="project" value="UniProtKB-KW"/>
</dbReference>
<evidence type="ECO:0000256" key="11">
    <source>
        <dbReference type="ARBA" id="ARBA00023136"/>
    </source>
</evidence>
<dbReference type="Proteomes" id="UP001152803">
    <property type="component" value="Unassembled WGS sequence"/>
</dbReference>
<evidence type="ECO:0000256" key="10">
    <source>
        <dbReference type="ARBA" id="ARBA00023054"/>
    </source>
</evidence>
<organism evidence="17 18">
    <name type="scientific">Conger conger</name>
    <name type="common">Conger eel</name>
    <name type="synonym">Muraena conger</name>
    <dbReference type="NCBI Taxonomy" id="82655"/>
    <lineage>
        <taxon>Eukaryota</taxon>
        <taxon>Metazoa</taxon>
        <taxon>Chordata</taxon>
        <taxon>Craniata</taxon>
        <taxon>Vertebrata</taxon>
        <taxon>Euteleostomi</taxon>
        <taxon>Actinopterygii</taxon>
        <taxon>Neopterygii</taxon>
        <taxon>Teleostei</taxon>
        <taxon>Anguilliformes</taxon>
        <taxon>Congridae</taxon>
        <taxon>Conger</taxon>
    </lineage>
</organism>
<keyword evidence="11 15" id="KW-0472">Membrane</keyword>
<evidence type="ECO:0000256" key="1">
    <source>
        <dbReference type="ARBA" id="ARBA00004143"/>
    </source>
</evidence>
<dbReference type="GO" id="GO:0006836">
    <property type="term" value="P:neurotransmitter transport"/>
    <property type="evidence" value="ECO:0007669"/>
    <property type="project" value="UniProtKB-KW"/>
</dbReference>
<dbReference type="GO" id="GO:0005484">
    <property type="term" value="F:SNAP receptor activity"/>
    <property type="evidence" value="ECO:0007669"/>
    <property type="project" value="TreeGrafter"/>
</dbReference>
<evidence type="ECO:0000259" key="16">
    <source>
        <dbReference type="PROSITE" id="PS50192"/>
    </source>
</evidence>
<keyword evidence="7" id="KW-0532">Neurotransmitter transport</keyword>
<keyword evidence="4" id="KW-0268">Exocytosis</keyword>
<evidence type="ECO:0000313" key="18">
    <source>
        <dbReference type="Proteomes" id="UP001152803"/>
    </source>
</evidence>
<dbReference type="InterPro" id="IPR010989">
    <property type="entry name" value="SNARE"/>
</dbReference>
<evidence type="ECO:0000256" key="2">
    <source>
        <dbReference type="ARBA" id="ARBA00009063"/>
    </source>
</evidence>